<dbReference type="EMBL" id="JYJG01000071">
    <property type="protein sequence ID" value="KJK49840.1"/>
    <property type="molecule type" value="Genomic_DNA"/>
</dbReference>
<sequence length="376" mass="40402">MFGIIRPCRNRMGAELRSAWLAHLCGMCLSLRDEHGHLSRLVTNYDGLLISAAVEAQSVVSRRTAGPCALRGMKSADVAIGDGARLAASVSLVLASLKIHDHVDDGDGLAGKVGWAGRVVAQRWAAKGLGTASDLGFDASLMIDTVRRQPEVERAAGLGSSVLLVTEPTETATGFAVAQTAFIAGRPQNAEPLREVGRLFGRVAHLIDAAEDLEEDRASGAWNPLLVTGTSVEEAHRLCLDAVTGIRLALKDVEFTDSRLVHRLLVHELEESVVRVFGRRDRHDDGRRTPVDPGSGPWAYPRLTHDPRPRGFLEGCGAFLYMCGTCQFCCRDPYPGPWSDKWRNSCDCDCTGSNCDGSHGSGPGCDCCDCGCCPCD</sequence>
<keyword evidence="2" id="KW-1185">Reference proteome</keyword>
<dbReference type="PATRIC" id="fig|68170.10.peg.2088"/>
<protein>
    <submittedName>
        <fullName evidence="1">Regulatory protein</fullName>
    </submittedName>
</protein>
<evidence type="ECO:0000313" key="1">
    <source>
        <dbReference type="EMBL" id="KJK49840.1"/>
    </source>
</evidence>
<dbReference type="Proteomes" id="UP000033393">
    <property type="component" value="Unassembled WGS sequence"/>
</dbReference>
<evidence type="ECO:0000313" key="2">
    <source>
        <dbReference type="Proteomes" id="UP000033393"/>
    </source>
</evidence>
<reference evidence="1 2" key="1">
    <citation type="submission" date="2015-02" db="EMBL/GenBank/DDBJ databases">
        <authorList>
            <person name="Ju K.-S."/>
            <person name="Doroghazi J.R."/>
            <person name="Metcalf W."/>
        </authorList>
    </citation>
    <scope>NUCLEOTIDE SEQUENCE [LARGE SCALE GENOMIC DNA]</scope>
    <source>
        <strain evidence="1 2">NRRL B-16140</strain>
    </source>
</reference>
<dbReference type="Pfam" id="PF18937">
    <property type="entry name" value="DUF5685"/>
    <property type="match status" value="1"/>
</dbReference>
<dbReference type="AlphaFoldDB" id="A0A0F0H2U5"/>
<dbReference type="RefSeq" id="WP_045311643.1">
    <property type="nucleotide sequence ID" value="NZ_JYJG01000071.1"/>
</dbReference>
<gene>
    <name evidence="1" type="ORF">UK23_12555</name>
</gene>
<comment type="caution">
    <text evidence="1">The sequence shown here is derived from an EMBL/GenBank/DDBJ whole genome shotgun (WGS) entry which is preliminary data.</text>
</comment>
<name>A0A0F0H2U5_LENAE</name>
<dbReference type="InterPro" id="IPR043740">
    <property type="entry name" value="DUF5685"/>
</dbReference>
<dbReference type="OrthoDB" id="3210612at2"/>
<dbReference type="STRING" id="68170.GCA_000974445_03499"/>
<accession>A0A0F0H2U5</accession>
<organism evidence="1 2">
    <name type="scientific">Lentzea aerocolonigenes</name>
    <name type="common">Lechevalieria aerocolonigenes</name>
    <name type="synonym">Saccharothrix aerocolonigenes</name>
    <dbReference type="NCBI Taxonomy" id="68170"/>
    <lineage>
        <taxon>Bacteria</taxon>
        <taxon>Bacillati</taxon>
        <taxon>Actinomycetota</taxon>
        <taxon>Actinomycetes</taxon>
        <taxon>Pseudonocardiales</taxon>
        <taxon>Pseudonocardiaceae</taxon>
        <taxon>Lentzea</taxon>
    </lineage>
</organism>
<proteinExistence type="predicted"/>